<dbReference type="PANTHER" id="PTHR42693">
    <property type="entry name" value="ARYLSULFATASE FAMILY MEMBER"/>
    <property type="match status" value="1"/>
</dbReference>
<evidence type="ECO:0000256" key="2">
    <source>
        <dbReference type="ARBA" id="ARBA00022801"/>
    </source>
</evidence>
<evidence type="ECO:0000313" key="5">
    <source>
        <dbReference type="EMBL" id="MBB6429171.1"/>
    </source>
</evidence>
<comment type="caution">
    <text evidence="5">The sequence shown here is derived from an EMBL/GenBank/DDBJ whole genome shotgun (WGS) entry which is preliminary data.</text>
</comment>
<reference evidence="5 6" key="1">
    <citation type="submission" date="2020-08" db="EMBL/GenBank/DDBJ databases">
        <title>Genomic Encyclopedia of Type Strains, Phase IV (KMG-IV): sequencing the most valuable type-strain genomes for metagenomic binning, comparative biology and taxonomic classification.</title>
        <authorList>
            <person name="Goeker M."/>
        </authorList>
    </citation>
    <scope>NUCLEOTIDE SEQUENCE [LARGE SCALE GENOMIC DNA]</scope>
    <source>
        <strain evidence="5 6">DSM 103725</strain>
    </source>
</reference>
<gene>
    <name evidence="5" type="ORF">HNQ40_000977</name>
</gene>
<keyword evidence="6" id="KW-1185">Reference proteome</keyword>
<keyword evidence="2" id="KW-0378">Hydrolase</keyword>
<proteinExistence type="inferred from homology"/>
<dbReference type="Gene3D" id="3.40.720.10">
    <property type="entry name" value="Alkaline Phosphatase, subunit A"/>
    <property type="match status" value="1"/>
</dbReference>
<dbReference type="Gene3D" id="3.30.1120.10">
    <property type="match status" value="1"/>
</dbReference>
<evidence type="ECO:0000256" key="1">
    <source>
        <dbReference type="ARBA" id="ARBA00008779"/>
    </source>
</evidence>
<dbReference type="InterPro" id="IPR000917">
    <property type="entry name" value="Sulfatase_N"/>
</dbReference>
<dbReference type="SUPFAM" id="SSF53649">
    <property type="entry name" value="Alkaline phosphatase-like"/>
    <property type="match status" value="1"/>
</dbReference>
<evidence type="ECO:0000259" key="4">
    <source>
        <dbReference type="Pfam" id="PF00884"/>
    </source>
</evidence>
<accession>A0A7X0H6T7</accession>
<feature type="chain" id="PRO_5031418928" evidence="3">
    <location>
        <begin position="26"/>
        <end position="522"/>
    </location>
</feature>
<evidence type="ECO:0000256" key="3">
    <source>
        <dbReference type="SAM" id="SignalP"/>
    </source>
</evidence>
<organism evidence="5 6">
    <name type="scientific">Algisphaera agarilytica</name>
    <dbReference type="NCBI Taxonomy" id="1385975"/>
    <lineage>
        <taxon>Bacteria</taxon>
        <taxon>Pseudomonadati</taxon>
        <taxon>Planctomycetota</taxon>
        <taxon>Phycisphaerae</taxon>
        <taxon>Phycisphaerales</taxon>
        <taxon>Phycisphaeraceae</taxon>
        <taxon>Algisphaera</taxon>
    </lineage>
</organism>
<dbReference type="CDD" id="cd16034">
    <property type="entry name" value="sulfatase_like"/>
    <property type="match status" value="1"/>
</dbReference>
<dbReference type="EMBL" id="JACHGY010000001">
    <property type="protein sequence ID" value="MBB6429171.1"/>
    <property type="molecule type" value="Genomic_DNA"/>
</dbReference>
<dbReference type="Proteomes" id="UP000541810">
    <property type="component" value="Unassembled WGS sequence"/>
</dbReference>
<dbReference type="Pfam" id="PF00884">
    <property type="entry name" value="Sulfatase"/>
    <property type="match status" value="1"/>
</dbReference>
<keyword evidence="3" id="KW-0732">Signal</keyword>
<feature type="domain" description="Sulfatase N-terminal" evidence="4">
    <location>
        <begin position="69"/>
        <end position="407"/>
    </location>
</feature>
<dbReference type="PANTHER" id="PTHR42693:SF53">
    <property type="entry name" value="ENDO-4-O-SULFATASE"/>
    <property type="match status" value="1"/>
</dbReference>
<protein>
    <submittedName>
        <fullName evidence="5">Arylsulfatase A-like enzyme</fullName>
    </submittedName>
</protein>
<name>A0A7X0H6T7_9BACT</name>
<dbReference type="GO" id="GO:0004065">
    <property type="term" value="F:arylsulfatase activity"/>
    <property type="evidence" value="ECO:0007669"/>
    <property type="project" value="TreeGrafter"/>
</dbReference>
<dbReference type="InterPro" id="IPR017850">
    <property type="entry name" value="Alkaline_phosphatase_core_sf"/>
</dbReference>
<feature type="signal peptide" evidence="3">
    <location>
        <begin position="1"/>
        <end position="25"/>
    </location>
</feature>
<comment type="similarity">
    <text evidence="1">Belongs to the sulfatase family.</text>
</comment>
<sequence>MKRREFNKAMGFYAAAGLATPSVHAANSSPAAAPGDRPNLLYIFPDQYRLHALSLWRDPAFRDAIRGVSDPVETPNLDALARESVVLNQACSTHPVCSPHRAMLMSGMYPSQNGVMHMNCKAGRTLGLKHSITCFTDVLAAEGYETAYVGKTHWERTEPLFDTENRYVGTPEDPGGHYANPFDTYIPPGPGRRGNRYWFQNIGDNHKNPLSYSNRPELVNGKPDGHPHRHRRFTPEQEADIVVDYLKNESGQRDESKPFSLIWSPNPPHNPYSDVDRDCDRAVYEQFYADMPLDEALNRPNVAPTKDNLAERAARIYFALVTSIDQQVGRVLQALEDAGQADNTLVVFTSDHGELLGSHGKMGKNLIYDESFLVPYLIRFPGVLQPRVDDLLLGTVDIMPTMLSLLGLSQSIPSSVQGYDYASGLRDGVYDQTPKPQSALYLNGRTKKGVRTNQYTYLVHEDDLPELYDNTTDPYQMTPIALDAIDRSDLDMLQGELGRWLVRATDDWVKTKKCAELIQYPA</sequence>
<evidence type="ECO:0000313" key="6">
    <source>
        <dbReference type="Proteomes" id="UP000541810"/>
    </source>
</evidence>
<dbReference type="RefSeq" id="WP_184676758.1">
    <property type="nucleotide sequence ID" value="NZ_JACHGY010000001.1"/>
</dbReference>
<dbReference type="InterPro" id="IPR050738">
    <property type="entry name" value="Sulfatase"/>
</dbReference>
<dbReference type="AlphaFoldDB" id="A0A7X0H6T7"/>